<dbReference type="InterPro" id="IPR020855">
    <property type="entry name" value="Ureohydrolase_Mn_BS"/>
</dbReference>
<feature type="binding site" evidence="4">
    <location>
        <position position="147"/>
    </location>
    <ligand>
        <name>Mn(2+)</name>
        <dbReference type="ChEBI" id="CHEBI:29035"/>
        <label>1</label>
    </ligand>
</feature>
<dbReference type="Pfam" id="PF00491">
    <property type="entry name" value="Arginase"/>
    <property type="match status" value="1"/>
</dbReference>
<organism evidence="6 7">
    <name type="scientific">Polycladomyces abyssicola</name>
    <dbReference type="NCBI Taxonomy" id="1125966"/>
    <lineage>
        <taxon>Bacteria</taxon>
        <taxon>Bacillati</taxon>
        <taxon>Bacillota</taxon>
        <taxon>Bacilli</taxon>
        <taxon>Bacillales</taxon>
        <taxon>Thermoactinomycetaceae</taxon>
        <taxon>Polycladomyces</taxon>
    </lineage>
</organism>
<accession>A0A8D5UEX2</accession>
<evidence type="ECO:0000256" key="3">
    <source>
        <dbReference type="ARBA" id="ARBA00022801"/>
    </source>
</evidence>
<dbReference type="CDD" id="cd11592">
    <property type="entry name" value="Agmatinase_PAH"/>
    <property type="match status" value="1"/>
</dbReference>
<dbReference type="NCBIfam" id="TIGR01230">
    <property type="entry name" value="agmatinase"/>
    <property type="match status" value="1"/>
</dbReference>
<dbReference type="PIRSF" id="PIRSF036979">
    <property type="entry name" value="Arginase"/>
    <property type="match status" value="1"/>
</dbReference>
<evidence type="ECO:0000256" key="5">
    <source>
        <dbReference type="RuleBase" id="RU003684"/>
    </source>
</evidence>
<evidence type="ECO:0000313" key="6">
    <source>
        <dbReference type="EMBL" id="BCU81448.1"/>
    </source>
</evidence>
<dbReference type="SUPFAM" id="SSF52768">
    <property type="entry name" value="Arginase/deacetylase"/>
    <property type="match status" value="1"/>
</dbReference>
<dbReference type="PROSITE" id="PS01053">
    <property type="entry name" value="ARGINASE_1"/>
    <property type="match status" value="1"/>
</dbReference>
<proteinExistence type="inferred from homology"/>
<reference evidence="6" key="1">
    <citation type="journal article" date="2013" name="Int. J. Syst. Evol. Microbiol.">
        <title>Polycladomyces abyssicola gen. nov., sp. nov., a thermophilic filamentous bacterium isolated from hemipelagic sediment.</title>
        <authorList>
            <person name="Tsubouchi T."/>
            <person name="Shimane Y."/>
            <person name="Mori K."/>
            <person name="Usui K."/>
            <person name="Hiraki T."/>
            <person name="Tame A."/>
            <person name="Uematsu K."/>
            <person name="Maruyama T."/>
            <person name="Hatada Y."/>
        </authorList>
    </citation>
    <scope>NUCLEOTIDE SEQUENCE</scope>
    <source>
        <strain evidence="6">JIR-001</strain>
    </source>
</reference>
<dbReference type="KEGG" id="pabs:JIR001_12310"/>
<dbReference type="PANTHER" id="PTHR11358">
    <property type="entry name" value="ARGINASE/AGMATINASE"/>
    <property type="match status" value="1"/>
</dbReference>
<sequence length="331" mass="37097">MKYPLSPDVKPEFCTIGSFMRLPSSRENAKVAILGMPFDTAASFRVGARFAPQAIRQASMTLFPYHPVHEVYPFEDTNAIDIGDVPVIPHNIHRSYELMEKYTLDLMKKEIIPIGLGGDHSVTLASLRAAAKKYGPVAMIHFDSHTDTWDTYYDEKYWHGSTFIRAYEEGLLQPDKVFQIGIRGTLNHPGDIGASIELGYHVITTQELRKRGFEDVVRQVRETIEDTPCFLTFDIDFVDPSCAPGTGTLEVGGFTSLETLEIVRSLTGFNYIGFDLVEVLPPYDPTQITSLLAATLVHDFASLAALNLKQKINLMPNKTEQKRGRTYESTL</sequence>
<dbReference type="EMBL" id="AP024601">
    <property type="protein sequence ID" value="BCU81448.1"/>
    <property type="molecule type" value="Genomic_DNA"/>
</dbReference>
<dbReference type="RefSeq" id="WP_212774679.1">
    <property type="nucleotide sequence ID" value="NZ_AP024601.1"/>
</dbReference>
<dbReference type="Proteomes" id="UP000677436">
    <property type="component" value="Chromosome"/>
</dbReference>
<feature type="binding site" evidence="4">
    <location>
        <position position="120"/>
    </location>
    <ligand>
        <name>Mn(2+)</name>
        <dbReference type="ChEBI" id="CHEBI:29035"/>
        <label>1</label>
    </ligand>
</feature>
<keyword evidence="4" id="KW-0464">Manganese</keyword>
<evidence type="ECO:0000256" key="2">
    <source>
        <dbReference type="ARBA" id="ARBA00022723"/>
    </source>
</evidence>
<dbReference type="InterPro" id="IPR005925">
    <property type="entry name" value="Agmatinase-rel"/>
</dbReference>
<protein>
    <submittedName>
        <fullName evidence="6">Agmatinase</fullName>
    </submittedName>
</protein>
<dbReference type="InterPro" id="IPR006035">
    <property type="entry name" value="Ureohydrolase"/>
</dbReference>
<keyword evidence="3 5" id="KW-0378">Hydrolase</keyword>
<dbReference type="PROSITE" id="PS51409">
    <property type="entry name" value="ARGINASE_2"/>
    <property type="match status" value="1"/>
</dbReference>
<name>A0A8D5UEX2_9BACL</name>
<feature type="binding site" evidence="4">
    <location>
        <position position="143"/>
    </location>
    <ligand>
        <name>Mn(2+)</name>
        <dbReference type="ChEBI" id="CHEBI:29035"/>
        <label>1</label>
    </ligand>
</feature>
<feature type="binding site" evidence="4">
    <location>
        <position position="234"/>
    </location>
    <ligand>
        <name>Mn(2+)</name>
        <dbReference type="ChEBI" id="CHEBI:29035"/>
        <label>2</label>
    </ligand>
</feature>
<evidence type="ECO:0000256" key="4">
    <source>
        <dbReference type="PIRSR" id="PIRSR036979-1"/>
    </source>
</evidence>
<feature type="binding site" evidence="4">
    <location>
        <position position="236"/>
    </location>
    <ligand>
        <name>Mn(2+)</name>
        <dbReference type="ChEBI" id="CHEBI:29035"/>
        <label>1</label>
    </ligand>
</feature>
<dbReference type="GO" id="GO:0046872">
    <property type="term" value="F:metal ion binding"/>
    <property type="evidence" value="ECO:0007669"/>
    <property type="project" value="UniProtKB-KW"/>
</dbReference>
<evidence type="ECO:0000256" key="1">
    <source>
        <dbReference type="ARBA" id="ARBA00009227"/>
    </source>
</evidence>
<gene>
    <name evidence="6" type="primary">speB_1</name>
    <name evidence="6" type="ORF">JIR001_12310</name>
</gene>
<dbReference type="GO" id="GO:0033389">
    <property type="term" value="P:putrescine biosynthetic process from arginine, via agmatine"/>
    <property type="evidence" value="ECO:0007669"/>
    <property type="project" value="TreeGrafter"/>
</dbReference>
<dbReference type="InterPro" id="IPR023696">
    <property type="entry name" value="Ureohydrolase_dom_sf"/>
</dbReference>
<dbReference type="Gene3D" id="3.40.800.10">
    <property type="entry name" value="Ureohydrolase domain"/>
    <property type="match status" value="1"/>
</dbReference>
<comment type="cofactor">
    <cofactor evidence="4">
        <name>Mn(2+)</name>
        <dbReference type="ChEBI" id="CHEBI:29035"/>
    </cofactor>
    <text evidence="4">Binds 2 manganese ions per subunit.</text>
</comment>
<evidence type="ECO:0000313" key="7">
    <source>
        <dbReference type="Proteomes" id="UP000677436"/>
    </source>
</evidence>
<comment type="similarity">
    <text evidence="1">Belongs to the arginase family. Agmatinase subfamily.</text>
</comment>
<dbReference type="AlphaFoldDB" id="A0A8D5UEX2"/>
<dbReference type="PANTHER" id="PTHR11358:SF26">
    <property type="entry name" value="GUANIDINO ACID HYDROLASE, MITOCHONDRIAL"/>
    <property type="match status" value="1"/>
</dbReference>
<keyword evidence="7" id="KW-1185">Reference proteome</keyword>
<reference evidence="6" key="2">
    <citation type="journal article" date="2021" name="Microbiol. Resour. Announc.">
        <title>Complete Genome Sequence of Polycladomyces abyssicola JIR-001T, Isolated from Hemipelagic Sediment in Deep Seawater.</title>
        <authorList>
            <person name="Tsubouchi T."/>
            <person name="Kaneko Y."/>
        </authorList>
    </citation>
    <scope>NUCLEOTIDE SEQUENCE</scope>
    <source>
        <strain evidence="6">JIR-001</strain>
    </source>
</reference>
<keyword evidence="2 4" id="KW-0479">Metal-binding</keyword>
<dbReference type="GO" id="GO:0008783">
    <property type="term" value="F:agmatinase activity"/>
    <property type="evidence" value="ECO:0007669"/>
    <property type="project" value="TreeGrafter"/>
</dbReference>
<dbReference type="PRINTS" id="PR00116">
    <property type="entry name" value="ARGINASE"/>
</dbReference>
<feature type="binding site" evidence="4">
    <location>
        <position position="145"/>
    </location>
    <ligand>
        <name>Mn(2+)</name>
        <dbReference type="ChEBI" id="CHEBI:29035"/>
        <label>1</label>
    </ligand>
</feature>